<dbReference type="Proteomes" id="UP000326018">
    <property type="component" value="Unassembled WGS sequence"/>
</dbReference>
<evidence type="ECO:0000313" key="2">
    <source>
        <dbReference type="Proteomes" id="UP000326018"/>
    </source>
</evidence>
<organism evidence="1 2">
    <name type="scientific">Pseudomonas fluorescens</name>
    <dbReference type="NCBI Taxonomy" id="294"/>
    <lineage>
        <taxon>Bacteria</taxon>
        <taxon>Pseudomonadati</taxon>
        <taxon>Pseudomonadota</taxon>
        <taxon>Gammaproteobacteria</taxon>
        <taxon>Pseudomonadales</taxon>
        <taxon>Pseudomonadaceae</taxon>
        <taxon>Pseudomonas</taxon>
    </lineage>
</organism>
<dbReference type="EMBL" id="CABVIB010000107">
    <property type="protein sequence ID" value="VVO43238.1"/>
    <property type="molecule type" value="Genomic_DNA"/>
</dbReference>
<name>A0A5E7FU35_PSEFL</name>
<reference evidence="1 2" key="1">
    <citation type="submission" date="2019-09" db="EMBL/GenBank/DDBJ databases">
        <authorList>
            <person name="Chandra G."/>
            <person name="Truman W A."/>
        </authorList>
    </citation>
    <scope>NUCLEOTIDE SEQUENCE [LARGE SCALE GENOMIC DNA]</scope>
    <source>
        <strain evidence="1">PS712</strain>
    </source>
</reference>
<proteinExistence type="predicted"/>
<dbReference type="AlphaFoldDB" id="A0A5E7FU35"/>
<evidence type="ECO:0000313" key="1">
    <source>
        <dbReference type="EMBL" id="VVO43238.1"/>
    </source>
</evidence>
<gene>
    <name evidence="1" type="ORF">PS712_06104</name>
</gene>
<accession>A0A5E7FU35</accession>
<protein>
    <submittedName>
        <fullName evidence="1">Uncharacterized protein</fullName>
    </submittedName>
</protein>
<sequence>MEVRHRRANLHEQRFGLGDMRLVLIVHRVAQVVQGGRDHFGRRIEETDTAGFEFFRVFRFEQQVPGIGRCIGAEHFLDLGRVETDADRAPHVRESVGVIRVTGRGVFQQHRIEILPVRQLRLVQLLIDAGLDLLGQETVGRHDDVVAGLARQQACFKGFVAVKDIVGHADAGLVFELLDGVRGNVIRPVVDAQNLVIGLGARGDRAQ</sequence>